<evidence type="ECO:0000256" key="8">
    <source>
        <dbReference type="SAM" id="Coils"/>
    </source>
</evidence>
<feature type="domain" description="Flagellar basal body rod protein N-terminal" evidence="9">
    <location>
        <begin position="8"/>
        <end position="37"/>
    </location>
</feature>
<keyword evidence="8" id="KW-0175">Coiled coil</keyword>
<keyword evidence="12" id="KW-0282">Flagellum</keyword>
<evidence type="ECO:0000313" key="12">
    <source>
        <dbReference type="EMBL" id="QEK11307.1"/>
    </source>
</evidence>
<evidence type="ECO:0000256" key="6">
    <source>
        <dbReference type="ARBA" id="ARBA00023143"/>
    </source>
</evidence>
<dbReference type="GO" id="GO:0005198">
    <property type="term" value="F:structural molecule activity"/>
    <property type="evidence" value="ECO:0007669"/>
    <property type="project" value="UniProtKB-UniRule"/>
</dbReference>
<dbReference type="PRINTS" id="PR01005">
    <property type="entry name" value="FLGHOOKAP1"/>
</dbReference>
<dbReference type="SUPFAM" id="SSF64518">
    <property type="entry name" value="Phase 1 flagellin"/>
    <property type="match status" value="1"/>
</dbReference>
<dbReference type="InterPro" id="IPR001444">
    <property type="entry name" value="Flag_bb_rod_N"/>
</dbReference>
<keyword evidence="6 7" id="KW-0975">Bacterial flagellum</keyword>
<keyword evidence="12" id="KW-0966">Cell projection</keyword>
<feature type="domain" description="Flagellar hook-associated protein FlgK helical" evidence="11">
    <location>
        <begin position="97"/>
        <end position="344"/>
    </location>
</feature>
<evidence type="ECO:0000256" key="1">
    <source>
        <dbReference type="ARBA" id="ARBA00004365"/>
    </source>
</evidence>
<dbReference type="GO" id="GO:0005576">
    <property type="term" value="C:extracellular region"/>
    <property type="evidence" value="ECO:0007669"/>
    <property type="project" value="UniProtKB-SubCell"/>
</dbReference>
<evidence type="ECO:0000313" key="13">
    <source>
        <dbReference type="Proteomes" id="UP000324646"/>
    </source>
</evidence>
<comment type="subcellular location">
    <subcellularLocation>
        <location evidence="1 7">Bacterial flagellum</location>
    </subcellularLocation>
    <subcellularLocation>
        <location evidence="2 7">Secreted</location>
    </subcellularLocation>
</comment>
<dbReference type="Proteomes" id="UP000324646">
    <property type="component" value="Chromosome"/>
</dbReference>
<accession>A0A5C0SBL5</accession>
<dbReference type="OrthoDB" id="9802553at2"/>
<dbReference type="InterPro" id="IPR010930">
    <property type="entry name" value="Flg_bb/hook_C_dom"/>
</dbReference>
<dbReference type="NCBIfam" id="TIGR02492">
    <property type="entry name" value="flgK_ends"/>
    <property type="match status" value="1"/>
</dbReference>
<keyword evidence="5 7" id="KW-0964">Secreted</keyword>
<feature type="domain" description="Flagellar basal-body/hook protein C-terminal" evidence="10">
    <location>
        <begin position="524"/>
        <end position="563"/>
    </location>
</feature>
<dbReference type="AlphaFoldDB" id="A0A5C0SBL5"/>
<evidence type="ECO:0000259" key="10">
    <source>
        <dbReference type="Pfam" id="PF06429"/>
    </source>
</evidence>
<gene>
    <name evidence="7 12" type="primary">flgK</name>
    <name evidence="12" type="ORF">FQB35_02380</name>
</gene>
<organism evidence="12 13">
    <name type="scientific">Crassaminicella thermophila</name>
    <dbReference type="NCBI Taxonomy" id="2599308"/>
    <lineage>
        <taxon>Bacteria</taxon>
        <taxon>Bacillati</taxon>
        <taxon>Bacillota</taxon>
        <taxon>Clostridia</taxon>
        <taxon>Eubacteriales</taxon>
        <taxon>Clostridiaceae</taxon>
        <taxon>Crassaminicella</taxon>
    </lineage>
</organism>
<comment type="similarity">
    <text evidence="3 7">Belongs to the flagella basal body rod proteins family.</text>
</comment>
<dbReference type="Pfam" id="PF22638">
    <property type="entry name" value="FlgK_D1"/>
    <property type="match status" value="1"/>
</dbReference>
<evidence type="ECO:0000256" key="5">
    <source>
        <dbReference type="ARBA" id="ARBA00022525"/>
    </source>
</evidence>
<dbReference type="RefSeq" id="WP_148808380.1">
    <property type="nucleotide sequence ID" value="NZ_CP042243.1"/>
</dbReference>
<name>A0A5C0SBL5_CRATE</name>
<evidence type="ECO:0000256" key="7">
    <source>
        <dbReference type="RuleBase" id="RU362065"/>
    </source>
</evidence>
<keyword evidence="13" id="KW-1185">Reference proteome</keyword>
<dbReference type="PANTHER" id="PTHR30033:SF1">
    <property type="entry name" value="FLAGELLAR HOOK-ASSOCIATED PROTEIN 1"/>
    <property type="match status" value="1"/>
</dbReference>
<evidence type="ECO:0000256" key="4">
    <source>
        <dbReference type="ARBA" id="ARBA00016244"/>
    </source>
</evidence>
<dbReference type="InterPro" id="IPR053927">
    <property type="entry name" value="FlgK_helical"/>
</dbReference>
<reference evidence="12 13" key="1">
    <citation type="submission" date="2019-07" db="EMBL/GenBank/DDBJ databases">
        <title>Complete genome of Crassaminicella thermophila SY095.</title>
        <authorList>
            <person name="Li X."/>
        </authorList>
    </citation>
    <scope>NUCLEOTIDE SEQUENCE [LARGE SCALE GENOMIC DNA]</scope>
    <source>
        <strain evidence="12 13">SY095</strain>
    </source>
</reference>
<evidence type="ECO:0000259" key="11">
    <source>
        <dbReference type="Pfam" id="PF22638"/>
    </source>
</evidence>
<dbReference type="GO" id="GO:0009424">
    <property type="term" value="C:bacterial-type flagellum hook"/>
    <property type="evidence" value="ECO:0007669"/>
    <property type="project" value="UniProtKB-UniRule"/>
</dbReference>
<dbReference type="KEGG" id="crs:FQB35_02380"/>
<dbReference type="Pfam" id="PF00460">
    <property type="entry name" value="Flg_bb_rod"/>
    <property type="match status" value="1"/>
</dbReference>
<feature type="coiled-coil region" evidence="8">
    <location>
        <begin position="168"/>
        <end position="195"/>
    </location>
</feature>
<protein>
    <recommendedName>
        <fullName evidence="4 7">Flagellar hook-associated protein 1</fullName>
        <shortName evidence="7">HAP1</shortName>
    </recommendedName>
</protein>
<sequence length="570" mass="63312">MSGSFFGLNIARSGLFASQRALQITGHNIANAGTPGYSRQRLNVNQSNPISLPGGEGMLGTGVDTDNIQQIRDEFLDFKIRQEFVTKGEWEARSESLQQIEAIFNEPSDSGVRKVMDEFFSALHELNKNPDNLTARAQVRERGIALTKTINYMYNQLEDMQENTDFAIETTVNQINGYAKEIAALNEQIIRYELDGSNANDLRDQRNLLIDKLSQLVDIEVQEIPISGSKDGASTLKIMINGSTLVFQEKYNKLELRPREITKNYLDRPNLLEVSWETGTSFSCVSGKLKGLLDIRDNMTGKEKGIPYYMNQLNRFSTTFAAHFNMQHGAGYGLSDSGTGIPFFNGPYLMKVASGYTLSADEKASGYKIITDASGNEYKTKDLNNSGVEFALPTDVVGSKDEEIIRNFEDKNKGFTLIKIDGNWFKTKTINAGNMDISKEIHDSLNNIAAASNADSLGEGLAGDGNNALKLNELRHDVDMFEWGSPDDFFKSVISNLGVDGQEAIRMVDNQQVLINDIDNKRQSISGVSLDEEMSNMIKFQHAYNACARMITTVDEMLDKIINGMGTVGR</sequence>
<dbReference type="Pfam" id="PF06429">
    <property type="entry name" value="Flg_bbr_C"/>
    <property type="match status" value="1"/>
</dbReference>
<dbReference type="PANTHER" id="PTHR30033">
    <property type="entry name" value="FLAGELLAR HOOK-ASSOCIATED PROTEIN 1"/>
    <property type="match status" value="1"/>
</dbReference>
<dbReference type="EMBL" id="CP042243">
    <property type="protein sequence ID" value="QEK11307.1"/>
    <property type="molecule type" value="Genomic_DNA"/>
</dbReference>
<evidence type="ECO:0000256" key="3">
    <source>
        <dbReference type="ARBA" id="ARBA00009677"/>
    </source>
</evidence>
<keyword evidence="12" id="KW-0969">Cilium</keyword>
<proteinExistence type="inferred from homology"/>
<dbReference type="InterPro" id="IPR002371">
    <property type="entry name" value="FlgK"/>
</dbReference>
<evidence type="ECO:0000259" key="9">
    <source>
        <dbReference type="Pfam" id="PF00460"/>
    </source>
</evidence>
<dbReference type="GO" id="GO:0044780">
    <property type="term" value="P:bacterial-type flagellum assembly"/>
    <property type="evidence" value="ECO:0007669"/>
    <property type="project" value="InterPro"/>
</dbReference>
<evidence type="ECO:0000256" key="2">
    <source>
        <dbReference type="ARBA" id="ARBA00004613"/>
    </source>
</evidence>